<feature type="transmembrane region" description="Helical" evidence="1">
    <location>
        <begin position="122"/>
        <end position="141"/>
    </location>
</feature>
<feature type="transmembrane region" description="Helical" evidence="1">
    <location>
        <begin position="95"/>
        <end position="116"/>
    </location>
</feature>
<gene>
    <name evidence="3" type="ORF">Moror_10298</name>
</gene>
<feature type="domain" description="DUF6533" evidence="2">
    <location>
        <begin position="27"/>
        <end position="66"/>
    </location>
</feature>
<evidence type="ECO:0000259" key="2">
    <source>
        <dbReference type="Pfam" id="PF20151"/>
    </source>
</evidence>
<keyword evidence="1" id="KW-0812">Transmembrane</keyword>
<feature type="transmembrane region" description="Helical" evidence="1">
    <location>
        <begin position="60"/>
        <end position="83"/>
    </location>
</feature>
<evidence type="ECO:0000313" key="3">
    <source>
        <dbReference type="EMBL" id="ESK92014.1"/>
    </source>
</evidence>
<keyword evidence="1" id="KW-1133">Transmembrane helix</keyword>
<dbReference type="EMBL" id="AWSO01000305">
    <property type="protein sequence ID" value="ESK92014.1"/>
    <property type="molecule type" value="Genomic_DNA"/>
</dbReference>
<dbReference type="InterPro" id="IPR045340">
    <property type="entry name" value="DUF6533"/>
</dbReference>
<dbReference type="AlphaFoldDB" id="V2YJY7"/>
<dbReference type="Pfam" id="PF20151">
    <property type="entry name" value="DUF6533"/>
    <property type="match status" value="1"/>
</dbReference>
<comment type="caution">
    <text evidence="3">The sequence shown here is derived from an EMBL/GenBank/DDBJ whole genome shotgun (WGS) entry which is preliminary data.</text>
</comment>
<dbReference type="STRING" id="1381753.V2YJY7"/>
<evidence type="ECO:0000313" key="4">
    <source>
        <dbReference type="Proteomes" id="UP000017559"/>
    </source>
</evidence>
<dbReference type="OrthoDB" id="2686513at2759"/>
<name>V2YJY7_MONRO</name>
<proteinExistence type="predicted"/>
<keyword evidence="1" id="KW-0472">Membrane</keyword>
<keyword evidence="4" id="KW-1185">Reference proteome</keyword>
<evidence type="ECO:0000256" key="1">
    <source>
        <dbReference type="SAM" id="Phobius"/>
    </source>
</evidence>
<organism evidence="3 4">
    <name type="scientific">Moniliophthora roreri (strain MCA 2997)</name>
    <name type="common">Cocoa frosty pod rot fungus</name>
    <name type="synonym">Crinipellis roreri</name>
    <dbReference type="NCBI Taxonomy" id="1381753"/>
    <lineage>
        <taxon>Eukaryota</taxon>
        <taxon>Fungi</taxon>
        <taxon>Dikarya</taxon>
        <taxon>Basidiomycota</taxon>
        <taxon>Agaricomycotina</taxon>
        <taxon>Agaricomycetes</taxon>
        <taxon>Agaricomycetidae</taxon>
        <taxon>Agaricales</taxon>
        <taxon>Marasmiineae</taxon>
        <taxon>Marasmiaceae</taxon>
        <taxon>Moniliophthora</taxon>
    </lineage>
</organism>
<protein>
    <recommendedName>
        <fullName evidence="2">DUF6533 domain-containing protein</fullName>
    </recommendedName>
</protein>
<reference evidence="3 4" key="1">
    <citation type="journal article" date="2014" name="BMC Genomics">
        <title>Genome and secretome analysis of the hemibiotrophic fungal pathogen, Moniliophthora roreri, which causes frosty pod rot disease of cacao: mechanisms of the biotrophic and necrotrophic phases.</title>
        <authorList>
            <person name="Meinhardt L.W."/>
            <person name="Costa G.G.L."/>
            <person name="Thomazella D.P.T."/>
            <person name="Teixeira P.J.P.L."/>
            <person name="Carazzolle M.F."/>
            <person name="Schuster S.C."/>
            <person name="Carlson J.E."/>
            <person name="Guiltinan M.J."/>
            <person name="Mieczkowski P."/>
            <person name="Farmer A."/>
            <person name="Ramaraj T."/>
            <person name="Crozier J."/>
            <person name="Davis R.E."/>
            <person name="Shao J."/>
            <person name="Melnick R.L."/>
            <person name="Pereira G.A.G."/>
            <person name="Bailey B.A."/>
        </authorList>
    </citation>
    <scope>NUCLEOTIDE SEQUENCE [LARGE SCALE GENOMIC DNA]</scope>
    <source>
        <strain evidence="3 4">MCA 2997</strain>
    </source>
</reference>
<dbReference type="Proteomes" id="UP000017559">
    <property type="component" value="Unassembled WGS sequence"/>
</dbReference>
<dbReference type="HOGENOM" id="CLU_035509_7_0_1"/>
<dbReference type="KEGG" id="mrr:Moror_10298"/>
<feature type="transmembrane region" description="Helical" evidence="1">
    <location>
        <begin position="287"/>
        <end position="306"/>
    </location>
</feature>
<sequence>MEWDWNSPQVENYFRDHQIQRLLQIFSISILFWDHIITFGKELELIWIHPKSRSSILFLAFRYFSLASNLIVTAFLGLDNWSIEVCSHYSLFRQVILFVSQAAVCSLLTLRLYALYACDKRVLVLYAITAVTAVALAGYALTGQKSIQLPIEYGCHEVTLRKTYALLPHLPQFSFFSSSCTDQSASPSSHFPKPNLNGKENRYRRNMDGPFLLRRSRILPYCASDVLVLAPVPASASGFILFAFEYWYRYIAVVDVQGWSDVLRGHSGGEFDQYLDVFVIWPFHDRWLIGICYLVVSAAMLCRLMLNLHATANERYETQTDVMQTWRVQTIARMVTLDSEVGTVENL</sequence>
<accession>V2YJY7</accession>